<comment type="similarity">
    <text evidence="1">Belongs to the aldehyde dehydrogenase family.</text>
</comment>
<dbReference type="InterPro" id="IPR016161">
    <property type="entry name" value="Ald_DH/histidinol_DH"/>
</dbReference>
<dbReference type="PANTHER" id="PTHR42991">
    <property type="entry name" value="ALDEHYDE DEHYDROGENASE"/>
    <property type="match status" value="1"/>
</dbReference>
<evidence type="ECO:0000259" key="3">
    <source>
        <dbReference type="Pfam" id="PF00171"/>
    </source>
</evidence>
<comment type="caution">
    <text evidence="4">The sequence shown here is derived from an EMBL/GenBank/DDBJ whole genome shotgun (WGS) entry which is preliminary data.</text>
</comment>
<dbReference type="Proteomes" id="UP000640509">
    <property type="component" value="Unassembled WGS sequence"/>
</dbReference>
<gene>
    <name evidence="4" type="ORF">GCM10011402_32540</name>
</gene>
<dbReference type="EMBL" id="BMIV01000016">
    <property type="protein sequence ID" value="GGF77448.1"/>
    <property type="molecule type" value="Genomic_DNA"/>
</dbReference>
<proteinExistence type="inferred from homology"/>
<dbReference type="InterPro" id="IPR016163">
    <property type="entry name" value="Ald_DH_C"/>
</dbReference>
<evidence type="ECO:0000256" key="1">
    <source>
        <dbReference type="ARBA" id="ARBA00009986"/>
    </source>
</evidence>
<dbReference type="PANTHER" id="PTHR42991:SF1">
    <property type="entry name" value="ALDEHYDE DEHYDROGENASE"/>
    <property type="match status" value="1"/>
</dbReference>
<evidence type="ECO:0000313" key="4">
    <source>
        <dbReference type="EMBL" id="GGF77448.1"/>
    </source>
</evidence>
<dbReference type="Gene3D" id="3.40.605.10">
    <property type="entry name" value="Aldehyde Dehydrogenase, Chain A, domain 1"/>
    <property type="match status" value="1"/>
</dbReference>
<feature type="domain" description="Aldehyde dehydrogenase" evidence="3">
    <location>
        <begin position="11"/>
        <end position="462"/>
    </location>
</feature>
<dbReference type="Gene3D" id="3.40.309.10">
    <property type="entry name" value="Aldehyde Dehydrogenase, Chain A, domain 2"/>
    <property type="match status" value="1"/>
</dbReference>
<dbReference type="InterPro" id="IPR015590">
    <property type="entry name" value="Aldehyde_DH_dom"/>
</dbReference>
<evidence type="ECO:0000313" key="5">
    <source>
        <dbReference type="Proteomes" id="UP000640509"/>
    </source>
</evidence>
<sequence length="477" mass="50666">MVNSISPFATTDITVRNPFSGLPVGAVAQTSAADTGMLLDRARRGAILARDLPRHRRAEILENAADRIRSDLEVHARRITAEAGKTIRQARKEVRRCVNTLKLSAEEARRNAGEVVPFDAYAGSESRMGWFSREPLGIILAITPFNDPLNLVAHKLGPAIAGGNAVLLKPSELAPLSALSLVQALIDAGLPDEVVTTAVGGADLGAALVAAREVRMVSFTGGFRTGEAIARGAGLKKLAMDLGGNAPVIVMADADLDHAVEASVSGAFWAAGQNCIGTQRILVERQVYDTFRDRFVARTARLVAGDPLLETTDVGPMISDVAAERAEAAVDAALALGARVLTGHRREGAVYAPTVLENVPHEAAIWSEEAFAPIVTLEPFDSFDAAIEMANAIDFSLHAGIFTSDLGLALDAARRIEAGGVMVNDSSDYRFDAMPFGGFKHGSMGREGVRFAYEDMTQPKVVCIDRAVAGRHRRGPA</sequence>
<dbReference type="InterPro" id="IPR016162">
    <property type="entry name" value="Ald_DH_N"/>
</dbReference>
<name>A0ABQ1VL22_9RHOB</name>
<dbReference type="CDD" id="cd07149">
    <property type="entry name" value="ALDH_y4uC"/>
    <property type="match status" value="1"/>
</dbReference>
<dbReference type="InterPro" id="IPR051020">
    <property type="entry name" value="ALDH-related_metabolic_enz"/>
</dbReference>
<dbReference type="RefSeq" id="WP_188716474.1">
    <property type="nucleotide sequence ID" value="NZ_BMIV01000016.1"/>
</dbReference>
<dbReference type="SUPFAM" id="SSF53720">
    <property type="entry name" value="ALDH-like"/>
    <property type="match status" value="1"/>
</dbReference>
<keyword evidence="5" id="KW-1185">Reference proteome</keyword>
<keyword evidence="2" id="KW-0560">Oxidoreductase</keyword>
<evidence type="ECO:0000256" key="2">
    <source>
        <dbReference type="ARBA" id="ARBA00023002"/>
    </source>
</evidence>
<organism evidence="4 5">
    <name type="scientific">Paracoccus acridae</name>
    <dbReference type="NCBI Taxonomy" id="1795310"/>
    <lineage>
        <taxon>Bacteria</taxon>
        <taxon>Pseudomonadati</taxon>
        <taxon>Pseudomonadota</taxon>
        <taxon>Alphaproteobacteria</taxon>
        <taxon>Rhodobacterales</taxon>
        <taxon>Paracoccaceae</taxon>
        <taxon>Paracoccus</taxon>
    </lineage>
</organism>
<dbReference type="Pfam" id="PF00171">
    <property type="entry name" value="Aldedh"/>
    <property type="match status" value="1"/>
</dbReference>
<protein>
    <submittedName>
        <fullName evidence="4">Aldehyde-dehydrogenase-like protein y4uC</fullName>
    </submittedName>
</protein>
<accession>A0ABQ1VL22</accession>
<reference evidence="5" key="1">
    <citation type="journal article" date="2019" name="Int. J. Syst. Evol. Microbiol.">
        <title>The Global Catalogue of Microorganisms (GCM) 10K type strain sequencing project: providing services to taxonomists for standard genome sequencing and annotation.</title>
        <authorList>
            <consortium name="The Broad Institute Genomics Platform"/>
            <consortium name="The Broad Institute Genome Sequencing Center for Infectious Disease"/>
            <person name="Wu L."/>
            <person name="Ma J."/>
        </authorList>
    </citation>
    <scope>NUCLEOTIDE SEQUENCE [LARGE SCALE GENOMIC DNA]</scope>
    <source>
        <strain evidence="5">CGMCC 1.15419</strain>
    </source>
</reference>